<comment type="cofactor">
    <cofactor evidence="6">
        <name>[4Fe-4S] cluster</name>
        <dbReference type="ChEBI" id="CHEBI:49883"/>
    </cofactor>
    <text evidence="6">Binds 2 [4Fe-4S] clusters.</text>
</comment>
<keyword evidence="2 6" id="KW-0479">Metal-binding</keyword>
<keyword evidence="5 6" id="KW-0411">Iron-sulfur</keyword>
<protein>
    <recommendedName>
        <fullName evidence="6">Glycolate oxidase iron-sulfur subunit</fullName>
        <ecNumber evidence="6">1.1.99.14</ecNumber>
    </recommendedName>
</protein>
<dbReference type="OrthoDB" id="9765258at2"/>
<evidence type="ECO:0000313" key="9">
    <source>
        <dbReference type="Proteomes" id="UP000238220"/>
    </source>
</evidence>
<dbReference type="RefSeq" id="WP_104229814.1">
    <property type="nucleotide sequence ID" value="NZ_PSNW01000003.1"/>
</dbReference>
<evidence type="ECO:0000256" key="3">
    <source>
        <dbReference type="ARBA" id="ARBA00022737"/>
    </source>
</evidence>
<reference evidence="8 9" key="1">
    <citation type="submission" date="2018-02" db="EMBL/GenBank/DDBJ databases">
        <title>Genome sequencing of Solimonas sp. HR-BB.</title>
        <authorList>
            <person name="Lee Y."/>
            <person name="Jeon C.O."/>
        </authorList>
    </citation>
    <scope>NUCLEOTIDE SEQUENCE [LARGE SCALE GENOMIC DNA]</scope>
    <source>
        <strain evidence="8 9">HR-BB</strain>
    </source>
</reference>
<feature type="domain" description="4Fe-4S ferredoxin-type" evidence="7">
    <location>
        <begin position="55"/>
        <end position="86"/>
    </location>
</feature>
<dbReference type="Pfam" id="PF02754">
    <property type="entry name" value="CCG"/>
    <property type="match status" value="2"/>
</dbReference>
<evidence type="ECO:0000256" key="4">
    <source>
        <dbReference type="ARBA" id="ARBA00023004"/>
    </source>
</evidence>
<gene>
    <name evidence="8" type="ORF">C3942_07805</name>
</gene>
<dbReference type="EC" id="1.1.99.14" evidence="6"/>
<keyword evidence="9" id="KW-1185">Reference proteome</keyword>
<evidence type="ECO:0000313" key="8">
    <source>
        <dbReference type="EMBL" id="PPE74657.1"/>
    </source>
</evidence>
<keyword evidence="6" id="KW-0249">Electron transport</keyword>
<dbReference type="PANTHER" id="PTHR32479:SF17">
    <property type="entry name" value="GLYCOLATE OXIDASE IRON-SULFUR SUBUNIT"/>
    <property type="match status" value="1"/>
</dbReference>
<sequence length="414" mass="43709">MAASFPIADADLCVKCGLCLPHCPTYGLTQHEGDSPRGRIALMQGLALGSIPATPKLETHLDGCLGCRSCESVCPAKVPYGRLIDAGRAALNERLPQRRRLPRLIGAALAGRESRRALGLLLWLYQACGLQALLRRLGLLGGGRLARLDSLLPPLPALPFSVRARGVDGPADAALFTGCAGDLADSDSLAAAQRLLQRLGLRVALPPQQGCCGAVYQHAGLAEEARACMQHNAEAFAGYPAVLATASGCSATLLDAPDLLGKPQGAALRAQVQDIHRFLLQRWPAGLRPRPLRARVAVHEPCTQRNVTGGGDALRALLRKIPEIELVELDPRQACCGAAGSHFITHPEDADRLLQPKLEASQALRPDYIVSSNIGCSLHLAAGLRRAGLKAPEVLHPLTLLDRQLGPASPPGAA</sequence>
<dbReference type="InterPro" id="IPR009051">
    <property type="entry name" value="Helical_ferredxn"/>
</dbReference>
<dbReference type="GO" id="GO:0019154">
    <property type="term" value="F:glycolate dehydrogenase activity"/>
    <property type="evidence" value="ECO:0007669"/>
    <property type="project" value="UniProtKB-EC"/>
</dbReference>
<dbReference type="PANTHER" id="PTHR32479">
    <property type="entry name" value="GLYCOLATE OXIDASE IRON-SULFUR SUBUNIT"/>
    <property type="match status" value="1"/>
</dbReference>
<organism evidence="8 9">
    <name type="scientific">Solimonas fluminis</name>
    <dbReference type="NCBI Taxonomy" id="2086571"/>
    <lineage>
        <taxon>Bacteria</taxon>
        <taxon>Pseudomonadati</taxon>
        <taxon>Pseudomonadota</taxon>
        <taxon>Gammaproteobacteria</taxon>
        <taxon>Nevskiales</taxon>
        <taxon>Nevskiaceae</taxon>
        <taxon>Solimonas</taxon>
    </lineage>
</organism>
<comment type="function">
    <text evidence="6">Component of a complex that catalyzes the oxidation of glycolate to glyoxylate.</text>
</comment>
<dbReference type="PROSITE" id="PS51379">
    <property type="entry name" value="4FE4S_FER_2"/>
    <property type="match status" value="2"/>
</dbReference>
<feature type="domain" description="4Fe-4S ferredoxin-type" evidence="7">
    <location>
        <begin position="4"/>
        <end position="33"/>
    </location>
</feature>
<evidence type="ECO:0000256" key="6">
    <source>
        <dbReference type="PIRNR" id="PIRNR000139"/>
    </source>
</evidence>
<keyword evidence="3" id="KW-0677">Repeat</keyword>
<comment type="catalytic activity">
    <reaction evidence="6">
        <text>(R)-lactate + A = pyruvate + AH2</text>
        <dbReference type="Rhea" id="RHEA:15089"/>
        <dbReference type="ChEBI" id="CHEBI:13193"/>
        <dbReference type="ChEBI" id="CHEBI:15361"/>
        <dbReference type="ChEBI" id="CHEBI:16004"/>
        <dbReference type="ChEBI" id="CHEBI:17499"/>
    </reaction>
</comment>
<dbReference type="Pfam" id="PF13183">
    <property type="entry name" value="Fer4_8"/>
    <property type="match status" value="1"/>
</dbReference>
<name>A0A2S5TI80_9GAMM</name>
<evidence type="ECO:0000256" key="2">
    <source>
        <dbReference type="ARBA" id="ARBA00022723"/>
    </source>
</evidence>
<dbReference type="InterPro" id="IPR012257">
    <property type="entry name" value="Glc_ox_4Fe-4S"/>
</dbReference>
<evidence type="ECO:0000256" key="5">
    <source>
        <dbReference type="ARBA" id="ARBA00023014"/>
    </source>
</evidence>
<evidence type="ECO:0000259" key="7">
    <source>
        <dbReference type="PROSITE" id="PS51379"/>
    </source>
</evidence>
<evidence type="ECO:0000256" key="1">
    <source>
        <dbReference type="ARBA" id="ARBA00022485"/>
    </source>
</evidence>
<dbReference type="EMBL" id="PSNW01000003">
    <property type="protein sequence ID" value="PPE74657.1"/>
    <property type="molecule type" value="Genomic_DNA"/>
</dbReference>
<comment type="caution">
    <text evidence="8">The sequence shown here is derived from an EMBL/GenBank/DDBJ whole genome shotgun (WGS) entry which is preliminary data.</text>
</comment>
<dbReference type="PIRSF" id="PIRSF000139">
    <property type="entry name" value="Glc_ox_4Fe-4S"/>
    <property type="match status" value="1"/>
</dbReference>
<dbReference type="InterPro" id="IPR004017">
    <property type="entry name" value="Cys_rich_dom"/>
</dbReference>
<dbReference type="PROSITE" id="PS00198">
    <property type="entry name" value="4FE4S_FER_1"/>
    <property type="match status" value="2"/>
</dbReference>
<dbReference type="GO" id="GO:0051539">
    <property type="term" value="F:4 iron, 4 sulfur cluster binding"/>
    <property type="evidence" value="ECO:0007669"/>
    <property type="project" value="UniProtKB-UniRule"/>
</dbReference>
<dbReference type="GO" id="GO:0046872">
    <property type="term" value="F:metal ion binding"/>
    <property type="evidence" value="ECO:0007669"/>
    <property type="project" value="UniProtKB-UniRule"/>
</dbReference>
<proteinExistence type="predicted"/>
<dbReference type="AlphaFoldDB" id="A0A2S5TI80"/>
<comment type="catalytic activity">
    <reaction evidence="6">
        <text>glycolate + A = glyoxylate + AH2</text>
        <dbReference type="Rhea" id="RHEA:21264"/>
        <dbReference type="ChEBI" id="CHEBI:13193"/>
        <dbReference type="ChEBI" id="CHEBI:17499"/>
        <dbReference type="ChEBI" id="CHEBI:29805"/>
        <dbReference type="ChEBI" id="CHEBI:36655"/>
        <dbReference type="EC" id="1.1.99.14"/>
    </reaction>
</comment>
<dbReference type="SUPFAM" id="SSF54862">
    <property type="entry name" value="4Fe-4S ferredoxins"/>
    <property type="match status" value="1"/>
</dbReference>
<keyword evidence="4 6" id="KW-0408">Iron</keyword>
<accession>A0A2S5TI80</accession>
<dbReference type="Gene3D" id="1.10.1060.10">
    <property type="entry name" value="Alpha-helical ferredoxin"/>
    <property type="match status" value="1"/>
</dbReference>
<dbReference type="Proteomes" id="UP000238220">
    <property type="component" value="Unassembled WGS sequence"/>
</dbReference>
<keyword evidence="6" id="KW-0813">Transport</keyword>
<dbReference type="InterPro" id="IPR017896">
    <property type="entry name" value="4Fe4S_Fe-S-bd"/>
</dbReference>
<dbReference type="InterPro" id="IPR017900">
    <property type="entry name" value="4Fe4S_Fe_S_CS"/>
</dbReference>
<keyword evidence="1 6" id="KW-0004">4Fe-4S</keyword>